<gene>
    <name evidence="2" type="ORF">CPT_Moonbeam32</name>
</gene>
<protein>
    <submittedName>
        <fullName evidence="2">Uncharacterized protein</fullName>
    </submittedName>
</protein>
<keyword evidence="1" id="KW-0472">Membrane</keyword>
<dbReference type="Pfam" id="PF23828">
    <property type="entry name" value="DUF7198"/>
    <property type="match status" value="1"/>
</dbReference>
<evidence type="ECO:0000313" key="3">
    <source>
        <dbReference type="Proteomes" id="UP000030207"/>
    </source>
</evidence>
<dbReference type="OrthoDB" id="9029at10239"/>
<dbReference type="KEGG" id="vg:24608006"/>
<accession>A0A0A0RMY5</accession>
<organism evidence="2 3">
    <name type="scientific">Bacillus phage Moonbeam</name>
    <dbReference type="NCBI Taxonomy" id="1540091"/>
    <lineage>
        <taxon>Viruses</taxon>
        <taxon>Duplodnaviria</taxon>
        <taxon>Heunggongvirae</taxon>
        <taxon>Uroviricota</taxon>
        <taxon>Caudoviricetes</taxon>
        <taxon>Herelleviridae</taxon>
        <taxon>Bastillevirinae</taxon>
        <taxon>Moonbeamvirus</taxon>
        <taxon>Moonbeamvirus moonbeam</taxon>
    </lineage>
</organism>
<keyword evidence="3" id="KW-1185">Reference proteome</keyword>
<evidence type="ECO:0000313" key="2">
    <source>
        <dbReference type="EMBL" id="AIW03430.1"/>
    </source>
</evidence>
<dbReference type="RefSeq" id="YP_009151595.1">
    <property type="nucleotide sequence ID" value="NC_027374.1"/>
</dbReference>
<keyword evidence="1" id="KW-0812">Transmembrane</keyword>
<reference evidence="2 3" key="1">
    <citation type="submission" date="2014-07" db="EMBL/GenBank/DDBJ databases">
        <title>Complete Genome of Bacillus megaterium Myophage Moonbeam.</title>
        <authorList>
            <person name="Cadungog J.N."/>
            <person name="Khatemi B.E."/>
            <person name="Hernandez A.C."/>
            <person name="Everett G.F.K."/>
        </authorList>
    </citation>
    <scope>NUCLEOTIDE SEQUENCE [LARGE SCALE GENOMIC DNA]</scope>
</reference>
<feature type="transmembrane region" description="Helical" evidence="1">
    <location>
        <begin position="6"/>
        <end position="23"/>
    </location>
</feature>
<dbReference type="InterPro" id="IPR055622">
    <property type="entry name" value="DUF7198"/>
</dbReference>
<dbReference type="GeneID" id="24608006"/>
<keyword evidence="1" id="KW-1133">Transmembrane helix</keyword>
<proteinExistence type="predicted"/>
<dbReference type="Proteomes" id="UP000030207">
    <property type="component" value="Segment"/>
</dbReference>
<sequence>MVIEAIWYPVFLIMVMIVVHLVTRHREKEYRLALGDVVLDLKDMIFQEEIKVVRDGLTNSNELTLTSMLTYTPNQGDYDKVLNLLVTLAKRRFDEYKFLLAKSSDETTDTNFLQIVSNWTEDPELHREIFKGAIDANLDMKELREQFAQLVAIGEVINLGDGVIVIVDDNTGNPPTGVSPINSGLEGGEIAFIISFIKEENYAAWAKNTFPEEEETETNE</sequence>
<evidence type="ECO:0000256" key="1">
    <source>
        <dbReference type="SAM" id="Phobius"/>
    </source>
</evidence>
<name>A0A0A0RMY5_9CAUD</name>
<dbReference type="EMBL" id="KM236246">
    <property type="protein sequence ID" value="AIW03430.1"/>
    <property type="molecule type" value="Genomic_DNA"/>
</dbReference>